<feature type="domain" description="MD-2-related lipid-recognition" evidence="7">
    <location>
        <begin position="44"/>
        <end position="190"/>
    </location>
</feature>
<gene>
    <name evidence="8" type="ORF">RJ639_036165</name>
</gene>
<keyword evidence="4" id="KW-0813">Transport</keyword>
<dbReference type="InterPro" id="IPR014756">
    <property type="entry name" value="Ig_E-set"/>
</dbReference>
<sequence>PIIHGGASVQALLFVPVPACTFDSSHRRKVLRFYKSPFLILLSKIYADMKVDYDIKVSGVEISPYPVARGKETTFSIAASTIYFNNRMGYDPSLYPDKAVSGGKLVIDVSYFGWQIHSESHDLCSETSCPVSVGDFMISHSQVLPGFTPPVSHFYSLETYMARCKQGSYSLKMRMVDDKKHQLTCIGFDFSIGFVASDNVAES</sequence>
<evidence type="ECO:0000259" key="7">
    <source>
        <dbReference type="SMART" id="SM00737"/>
    </source>
</evidence>
<evidence type="ECO:0000256" key="3">
    <source>
        <dbReference type="ARBA" id="ARBA00011245"/>
    </source>
</evidence>
<evidence type="ECO:0000256" key="4">
    <source>
        <dbReference type="ARBA" id="ARBA00022448"/>
    </source>
</evidence>
<dbReference type="InterPro" id="IPR003172">
    <property type="entry name" value="ML_dom"/>
</dbReference>
<evidence type="ECO:0000313" key="9">
    <source>
        <dbReference type="Proteomes" id="UP001188597"/>
    </source>
</evidence>
<comment type="similarity">
    <text evidence="2">Belongs to the NPC2 family.</text>
</comment>
<evidence type="ECO:0000256" key="1">
    <source>
        <dbReference type="ARBA" id="ARBA00002053"/>
    </source>
</evidence>
<evidence type="ECO:0000256" key="6">
    <source>
        <dbReference type="ARBA" id="ARBA00023055"/>
    </source>
</evidence>
<dbReference type="Pfam" id="PF02221">
    <property type="entry name" value="E1_DerP2_DerF2"/>
    <property type="match status" value="1"/>
</dbReference>
<evidence type="ECO:0000256" key="5">
    <source>
        <dbReference type="ARBA" id="ARBA00022729"/>
    </source>
</evidence>
<accession>A0AA89B6E9</accession>
<dbReference type="SUPFAM" id="SSF81296">
    <property type="entry name" value="E set domains"/>
    <property type="match status" value="1"/>
</dbReference>
<keyword evidence="9" id="KW-1185">Reference proteome</keyword>
<dbReference type="InterPro" id="IPR039670">
    <property type="entry name" value="NPC2-like"/>
</dbReference>
<comment type="subunit">
    <text evidence="3">Monomer.</text>
</comment>
<name>A0AA89B6E9_9ASTE</name>
<dbReference type="GO" id="GO:0015918">
    <property type="term" value="P:sterol transport"/>
    <property type="evidence" value="ECO:0007669"/>
    <property type="project" value="InterPro"/>
</dbReference>
<organism evidence="8 9">
    <name type="scientific">Escallonia herrerae</name>
    <dbReference type="NCBI Taxonomy" id="1293975"/>
    <lineage>
        <taxon>Eukaryota</taxon>
        <taxon>Viridiplantae</taxon>
        <taxon>Streptophyta</taxon>
        <taxon>Embryophyta</taxon>
        <taxon>Tracheophyta</taxon>
        <taxon>Spermatophyta</taxon>
        <taxon>Magnoliopsida</taxon>
        <taxon>eudicotyledons</taxon>
        <taxon>Gunneridae</taxon>
        <taxon>Pentapetalae</taxon>
        <taxon>asterids</taxon>
        <taxon>campanulids</taxon>
        <taxon>Escalloniales</taxon>
        <taxon>Escalloniaceae</taxon>
        <taxon>Escallonia</taxon>
    </lineage>
</organism>
<evidence type="ECO:0000313" key="8">
    <source>
        <dbReference type="EMBL" id="KAK3031424.1"/>
    </source>
</evidence>
<keyword evidence="5" id="KW-0732">Signal</keyword>
<evidence type="ECO:0000256" key="2">
    <source>
        <dbReference type="ARBA" id="ARBA00006370"/>
    </source>
</evidence>
<protein>
    <recommendedName>
        <fullName evidence="7">MD-2-related lipid-recognition domain-containing protein</fullName>
    </recommendedName>
</protein>
<dbReference type="AlphaFoldDB" id="A0AA89B6E9"/>
<comment type="caution">
    <text evidence="8">The sequence shown here is derived from an EMBL/GenBank/DDBJ whole genome shotgun (WGS) entry which is preliminary data.</text>
</comment>
<dbReference type="Proteomes" id="UP001188597">
    <property type="component" value="Unassembled WGS sequence"/>
</dbReference>
<dbReference type="EMBL" id="JAVXUP010000306">
    <property type="protein sequence ID" value="KAK3031424.1"/>
    <property type="molecule type" value="Genomic_DNA"/>
</dbReference>
<proteinExistence type="inferred from homology"/>
<dbReference type="Gene3D" id="2.60.40.770">
    <property type="match status" value="1"/>
</dbReference>
<dbReference type="SMART" id="SM00737">
    <property type="entry name" value="ML"/>
    <property type="match status" value="1"/>
</dbReference>
<comment type="function">
    <text evidence="1">Catalyzes the intermembrane transfer of phosphatidylglycerol and phosphatidylinositol.</text>
</comment>
<keyword evidence="6" id="KW-0445">Lipid transport</keyword>
<dbReference type="PANTHER" id="PTHR11306">
    <property type="entry name" value="NIEMANN PICK TYPE C2 PROTEIN NPC2-RELATED"/>
    <property type="match status" value="1"/>
</dbReference>
<reference evidence="8" key="1">
    <citation type="submission" date="2022-12" db="EMBL/GenBank/DDBJ databases">
        <title>Draft genome assemblies for two species of Escallonia (Escalloniales).</title>
        <authorList>
            <person name="Chanderbali A."/>
            <person name="Dervinis C."/>
            <person name="Anghel I."/>
            <person name="Soltis D."/>
            <person name="Soltis P."/>
            <person name="Zapata F."/>
        </authorList>
    </citation>
    <scope>NUCLEOTIDE SEQUENCE</scope>
    <source>
        <strain evidence="8">UCBG64.0493</strain>
        <tissue evidence="8">Leaf</tissue>
    </source>
</reference>
<dbReference type="GO" id="GO:0032934">
    <property type="term" value="F:sterol binding"/>
    <property type="evidence" value="ECO:0007669"/>
    <property type="project" value="InterPro"/>
</dbReference>
<feature type="non-terminal residue" evidence="8">
    <location>
        <position position="1"/>
    </location>
</feature>
<dbReference type="PANTHER" id="PTHR11306:SF0">
    <property type="entry name" value="PHOSPHATIDYLGLYCEROL_PHOSPHATIDYLINOSITOL TRANSFER PROTEIN"/>
    <property type="match status" value="1"/>
</dbReference>